<sequence length="43" mass="4828">MNRGALAPIRGRNRRPLMLAIATIFAFIAVVAAFNYFEFGRVD</sequence>
<gene>
    <name evidence="2" type="ORF">FM111_01590</name>
</gene>
<keyword evidence="1" id="KW-0812">Transmembrane</keyword>
<dbReference type="Proteomes" id="UP000195766">
    <property type="component" value="Unassembled WGS sequence"/>
</dbReference>
<accession>A0A1R4EYX4</accession>
<keyword evidence="1" id="KW-0472">Membrane</keyword>
<organism evidence="2 3">
    <name type="scientific">Brevundimonas diminuta 3F5N</name>
    <dbReference type="NCBI Taxonomy" id="1255603"/>
    <lineage>
        <taxon>Bacteria</taxon>
        <taxon>Pseudomonadati</taxon>
        <taxon>Pseudomonadota</taxon>
        <taxon>Alphaproteobacteria</taxon>
        <taxon>Caulobacterales</taxon>
        <taxon>Caulobacteraceae</taxon>
        <taxon>Brevundimonas</taxon>
    </lineage>
</organism>
<evidence type="ECO:0000313" key="2">
    <source>
        <dbReference type="EMBL" id="SJM48849.1"/>
    </source>
</evidence>
<feature type="transmembrane region" description="Helical" evidence="1">
    <location>
        <begin position="17"/>
        <end position="37"/>
    </location>
</feature>
<protein>
    <submittedName>
        <fullName evidence="2">Uncharacterized protein</fullName>
    </submittedName>
</protein>
<reference evidence="2 3" key="1">
    <citation type="submission" date="2017-02" db="EMBL/GenBank/DDBJ databases">
        <authorList>
            <person name="Peterson S.W."/>
        </authorList>
    </citation>
    <scope>NUCLEOTIDE SEQUENCE [LARGE SCALE GENOMIC DNA]</scope>
    <source>
        <strain evidence="2 3">3F5N</strain>
    </source>
</reference>
<proteinExistence type="predicted"/>
<evidence type="ECO:0000313" key="3">
    <source>
        <dbReference type="Proteomes" id="UP000195766"/>
    </source>
</evidence>
<evidence type="ECO:0000256" key="1">
    <source>
        <dbReference type="SAM" id="Phobius"/>
    </source>
</evidence>
<name>A0A1R4EYX4_BREDI</name>
<keyword evidence="1" id="KW-1133">Transmembrane helix</keyword>
<dbReference type="AlphaFoldDB" id="A0A1R4EYX4"/>
<dbReference type="EMBL" id="FUIE01000012">
    <property type="protein sequence ID" value="SJM48849.1"/>
    <property type="molecule type" value="Genomic_DNA"/>
</dbReference>